<keyword evidence="3" id="KW-1185">Reference proteome</keyword>
<organism evidence="3 4">
    <name type="scientific">Globodera rostochiensis</name>
    <name type="common">Golden nematode worm</name>
    <name type="synonym">Heterodera rostochiensis</name>
    <dbReference type="NCBI Taxonomy" id="31243"/>
    <lineage>
        <taxon>Eukaryota</taxon>
        <taxon>Metazoa</taxon>
        <taxon>Ecdysozoa</taxon>
        <taxon>Nematoda</taxon>
        <taxon>Chromadorea</taxon>
        <taxon>Rhabditida</taxon>
        <taxon>Tylenchina</taxon>
        <taxon>Tylenchomorpha</taxon>
        <taxon>Tylenchoidea</taxon>
        <taxon>Heteroderidae</taxon>
        <taxon>Heteroderinae</taxon>
        <taxon>Globodera</taxon>
    </lineage>
</organism>
<reference evidence="4" key="1">
    <citation type="submission" date="2022-11" db="UniProtKB">
        <authorList>
            <consortium name="WormBaseParasite"/>
        </authorList>
    </citation>
    <scope>IDENTIFICATION</scope>
</reference>
<protein>
    <submittedName>
        <fullName evidence="4">Uncharacterized protein</fullName>
    </submittedName>
</protein>
<evidence type="ECO:0000313" key="4">
    <source>
        <dbReference type="WBParaSite" id="Gr19_v10_g15382.t3"/>
    </source>
</evidence>
<accession>A0A914H9U9</accession>
<proteinExistence type="predicted"/>
<evidence type="ECO:0000256" key="1">
    <source>
        <dbReference type="SAM" id="MobiDB-lite"/>
    </source>
</evidence>
<evidence type="ECO:0000256" key="2">
    <source>
        <dbReference type="SAM" id="Phobius"/>
    </source>
</evidence>
<evidence type="ECO:0000313" key="3">
    <source>
        <dbReference type="Proteomes" id="UP000887572"/>
    </source>
</evidence>
<keyword evidence="2" id="KW-0472">Membrane</keyword>
<dbReference type="WBParaSite" id="Gr19_v10_g15382.t3">
    <property type="protein sequence ID" value="Gr19_v10_g15382.t3"/>
    <property type="gene ID" value="Gr19_v10_g15382"/>
</dbReference>
<feature type="transmembrane region" description="Helical" evidence="2">
    <location>
        <begin position="323"/>
        <end position="344"/>
    </location>
</feature>
<dbReference type="Gene3D" id="2.60.120.920">
    <property type="match status" value="1"/>
</dbReference>
<dbReference type="Proteomes" id="UP000887572">
    <property type="component" value="Unplaced"/>
</dbReference>
<sequence>MFSPLSRRPVDGAFPENGNHPVLPDLTLSEPDQLIVQYNGKAFLDGGSVIAEKPASPVSQFAWPKRICRCLTTRPKKGRQPGRRPLRRRTATLCRAVYSRREWRGGTGNGADERIARNQTRVVFLYNGINQLKGERSAKMLEEYQKQQQHNIDALTEERKGNVEIGGNFNSGGSMAAIRSFSNQSRVKMNERLNMNGLIQQNRWNSMACHKDLVLFKPGRLIVQHNGENWGWWGSVRAEKALVRKTPYFEVKILEKKGGHFETEITIFTQHGNCLLQVDDVQLLFFLSFSTSCEHLTVSRVPPDASTKADQWKLKQQLIPFKFFCQFVDGLLVLFVLVLLHLSLQSHVSIKQFLMCQSARSAF</sequence>
<name>A0A914H9U9_GLORO</name>
<keyword evidence="2" id="KW-0812">Transmembrane</keyword>
<feature type="region of interest" description="Disordered" evidence="1">
    <location>
        <begin position="1"/>
        <end position="25"/>
    </location>
</feature>
<dbReference type="AlphaFoldDB" id="A0A914H9U9"/>
<dbReference type="InterPro" id="IPR043136">
    <property type="entry name" value="B30.2/SPRY_sf"/>
</dbReference>
<keyword evidence="2" id="KW-1133">Transmembrane helix</keyword>